<organism evidence="3 4">
    <name type="scientific">Aporhodopirellula rubra</name>
    <dbReference type="NCBI Taxonomy" id="980271"/>
    <lineage>
        <taxon>Bacteria</taxon>
        <taxon>Pseudomonadati</taxon>
        <taxon>Planctomycetota</taxon>
        <taxon>Planctomycetia</taxon>
        <taxon>Pirellulales</taxon>
        <taxon>Pirellulaceae</taxon>
        <taxon>Aporhodopirellula</taxon>
    </lineage>
</organism>
<dbReference type="Proteomes" id="UP000536179">
    <property type="component" value="Unassembled WGS sequence"/>
</dbReference>
<feature type="transmembrane region" description="Helical" evidence="1">
    <location>
        <begin position="6"/>
        <end position="23"/>
    </location>
</feature>
<protein>
    <submittedName>
        <fullName evidence="3">Ca-activated chloride channel family protein</fullName>
    </submittedName>
</protein>
<dbReference type="PANTHER" id="PTHR22550:SF18">
    <property type="entry name" value="VWFA DOMAIN-CONTAINING PROTEIN"/>
    <property type="match status" value="1"/>
</dbReference>
<dbReference type="PROSITE" id="PS50234">
    <property type="entry name" value="VWFA"/>
    <property type="match status" value="1"/>
</dbReference>
<keyword evidence="1" id="KW-1133">Transmembrane helix</keyword>
<keyword evidence="1" id="KW-0472">Membrane</keyword>
<evidence type="ECO:0000259" key="2">
    <source>
        <dbReference type="PROSITE" id="PS50234"/>
    </source>
</evidence>
<keyword evidence="4" id="KW-1185">Reference proteome</keyword>
<dbReference type="SMART" id="SM00327">
    <property type="entry name" value="VWA"/>
    <property type="match status" value="1"/>
</dbReference>
<sequence>MFTFAHIWVFVLAPLPLVVYWWVPAKSSRRPSVRVPFLSRLLASSESPVSLNQGNAKSFGILVIVWLLVLIAMARPQWLEPPMERIIPTRDLLLIVDLSGSMDHEDFTNEAGKTVNRLTAVKEVVGDFLTQREGDRVGLVVFGNSPFLQVPFTTDLDLCRQLLNETDVGMAGPRTAFGDAIGLGIQLFENSDVPTKTIVALTDGNDTASSVPPEEASRVARDRGITVYTIAVGDPTTVGEEQIDQEALKDVAETTNGEFYLALNRDQLVDIYDRIDQVETRDVKTVSHRPRHDLFYWPLGIALVISLLSHAVPLARARHARLTASTTRLRVNSRTFELETVEL</sequence>
<dbReference type="PANTHER" id="PTHR22550">
    <property type="entry name" value="SPORE GERMINATION PROTEIN"/>
    <property type="match status" value="1"/>
</dbReference>
<accession>A0A7W5DXG4</accession>
<dbReference type="InterPro" id="IPR050768">
    <property type="entry name" value="UPF0353/GerABKA_families"/>
</dbReference>
<evidence type="ECO:0000256" key="1">
    <source>
        <dbReference type="SAM" id="Phobius"/>
    </source>
</evidence>
<name>A0A7W5DXG4_9BACT</name>
<feature type="domain" description="VWFA" evidence="2">
    <location>
        <begin position="91"/>
        <end position="275"/>
    </location>
</feature>
<reference evidence="3 4" key="1">
    <citation type="submission" date="2020-08" db="EMBL/GenBank/DDBJ databases">
        <title>Genomic Encyclopedia of Type Strains, Phase III (KMG-III): the genomes of soil and plant-associated and newly described type strains.</title>
        <authorList>
            <person name="Whitman W."/>
        </authorList>
    </citation>
    <scope>NUCLEOTIDE SEQUENCE [LARGE SCALE GENOMIC DNA]</scope>
    <source>
        <strain evidence="3 4">CECT 8075</strain>
    </source>
</reference>
<dbReference type="Gene3D" id="3.40.50.410">
    <property type="entry name" value="von Willebrand factor, type A domain"/>
    <property type="match status" value="1"/>
</dbReference>
<dbReference type="SUPFAM" id="SSF53300">
    <property type="entry name" value="vWA-like"/>
    <property type="match status" value="1"/>
</dbReference>
<comment type="caution">
    <text evidence="3">The sequence shown here is derived from an EMBL/GenBank/DDBJ whole genome shotgun (WGS) entry which is preliminary data.</text>
</comment>
<dbReference type="InterPro" id="IPR002035">
    <property type="entry name" value="VWF_A"/>
</dbReference>
<dbReference type="EMBL" id="JACHXU010000004">
    <property type="protein sequence ID" value="MBB3205843.1"/>
    <property type="molecule type" value="Genomic_DNA"/>
</dbReference>
<feature type="transmembrane region" description="Helical" evidence="1">
    <location>
        <begin position="59"/>
        <end position="78"/>
    </location>
</feature>
<dbReference type="AlphaFoldDB" id="A0A7W5DXG4"/>
<proteinExistence type="predicted"/>
<gene>
    <name evidence="3" type="ORF">FHS27_001647</name>
</gene>
<dbReference type="RefSeq" id="WP_184303785.1">
    <property type="nucleotide sequence ID" value="NZ_JACHXU010000004.1"/>
</dbReference>
<dbReference type="Pfam" id="PF00092">
    <property type="entry name" value="VWA"/>
    <property type="match status" value="1"/>
</dbReference>
<keyword evidence="1" id="KW-0812">Transmembrane</keyword>
<evidence type="ECO:0000313" key="3">
    <source>
        <dbReference type="EMBL" id="MBB3205843.1"/>
    </source>
</evidence>
<dbReference type="InterPro" id="IPR036465">
    <property type="entry name" value="vWFA_dom_sf"/>
</dbReference>
<evidence type="ECO:0000313" key="4">
    <source>
        <dbReference type="Proteomes" id="UP000536179"/>
    </source>
</evidence>